<organism evidence="2 3">
    <name type="scientific">Roseospira goensis</name>
    <dbReference type="NCBI Taxonomy" id="391922"/>
    <lineage>
        <taxon>Bacteria</taxon>
        <taxon>Pseudomonadati</taxon>
        <taxon>Pseudomonadota</taxon>
        <taxon>Alphaproteobacteria</taxon>
        <taxon>Rhodospirillales</taxon>
        <taxon>Rhodospirillaceae</taxon>
        <taxon>Roseospira</taxon>
    </lineage>
</organism>
<keyword evidence="3" id="KW-1185">Reference proteome</keyword>
<dbReference type="Proteomes" id="UP000555728">
    <property type="component" value="Unassembled WGS sequence"/>
</dbReference>
<dbReference type="SUPFAM" id="SSF143100">
    <property type="entry name" value="TTHA1013/TTHA0281-like"/>
    <property type="match status" value="1"/>
</dbReference>
<name>A0A7W6WM89_9PROT</name>
<dbReference type="Pfam" id="PF15919">
    <property type="entry name" value="HicB_lk_antitox"/>
    <property type="match status" value="1"/>
</dbReference>
<sequence>MQRFYPVIIDQEGAVFGATAPDFPGCVSSGASPEEALAGIAEALAGHVTLMAADGDPIPEPSGITAVPADPACVEVCRALVPVTLPGRIQRYNVSLPEDLVAEIDASVGKGHRSRFLASAARAALRADQAADVR</sequence>
<dbReference type="EMBL" id="JACIGI010000046">
    <property type="protein sequence ID" value="MBB4287684.1"/>
    <property type="molecule type" value="Genomic_DNA"/>
</dbReference>
<dbReference type="RefSeq" id="WP_184437683.1">
    <property type="nucleotide sequence ID" value="NZ_JACIGI010000046.1"/>
</dbReference>
<dbReference type="PANTHER" id="PTHR34504:SF2">
    <property type="entry name" value="UPF0150 PROTEIN SSL0259"/>
    <property type="match status" value="1"/>
</dbReference>
<evidence type="ECO:0000313" key="2">
    <source>
        <dbReference type="EMBL" id="MBB4287684.1"/>
    </source>
</evidence>
<gene>
    <name evidence="2" type="ORF">GGD88_003439</name>
</gene>
<dbReference type="PANTHER" id="PTHR34504">
    <property type="entry name" value="ANTITOXIN HICB"/>
    <property type="match status" value="1"/>
</dbReference>
<feature type="domain" description="HicB-like antitoxin of toxin-antitoxin system" evidence="1">
    <location>
        <begin position="5"/>
        <end position="121"/>
    </location>
</feature>
<proteinExistence type="predicted"/>
<dbReference type="AlphaFoldDB" id="A0A7W6WM89"/>
<evidence type="ECO:0000313" key="3">
    <source>
        <dbReference type="Proteomes" id="UP000555728"/>
    </source>
</evidence>
<dbReference type="InterPro" id="IPR031807">
    <property type="entry name" value="HicB-like"/>
</dbReference>
<comment type="caution">
    <text evidence="2">The sequence shown here is derived from an EMBL/GenBank/DDBJ whole genome shotgun (WGS) entry which is preliminary data.</text>
</comment>
<dbReference type="Gene3D" id="3.30.160.250">
    <property type="match status" value="1"/>
</dbReference>
<reference evidence="2 3" key="1">
    <citation type="submission" date="2020-08" db="EMBL/GenBank/DDBJ databases">
        <title>Genome sequencing of Purple Non-Sulfur Bacteria from various extreme environments.</title>
        <authorList>
            <person name="Mayer M."/>
        </authorList>
    </citation>
    <scope>NUCLEOTIDE SEQUENCE [LARGE SCALE GENOMIC DNA]</scope>
    <source>
        <strain evidence="2 3">JA135</strain>
    </source>
</reference>
<dbReference type="InterPro" id="IPR051404">
    <property type="entry name" value="TA_system_antitoxin"/>
</dbReference>
<dbReference type="InterPro" id="IPR035069">
    <property type="entry name" value="TTHA1013/TTHA0281-like"/>
</dbReference>
<evidence type="ECO:0000259" key="1">
    <source>
        <dbReference type="Pfam" id="PF15919"/>
    </source>
</evidence>
<protein>
    <submittedName>
        <fullName evidence="2">Putative RNase H-like HicB family nuclease</fullName>
    </submittedName>
</protein>
<accession>A0A7W6WM89</accession>